<dbReference type="STRING" id="857967.G0QV06"/>
<feature type="region of interest" description="Disordered" evidence="1">
    <location>
        <begin position="175"/>
        <end position="206"/>
    </location>
</feature>
<proteinExistence type="predicted"/>
<sequence length="206" mass="23440">MGGKQPVPEPPQPKKTVKEMVKEFSKTINRLKRDFQRELMKLEFNQKKITNDIKAMIKKKEPRSTIRIIVQQQIKNNAMINKYKRLDAQLSDVLFQLNSAATSETLCTIMKGMGDIMKAGNSAIDIKNIQMAIETFAVESEKQNVLQEQMSDIMNQDEEEMGDEQCDKLIDEMEKQVGGGGQGGNNQIIGQANEEEDFEKRLEALK</sequence>
<dbReference type="OrthoDB" id="10252926at2759"/>
<dbReference type="AlphaFoldDB" id="G0QV06"/>
<evidence type="ECO:0000256" key="1">
    <source>
        <dbReference type="SAM" id="MobiDB-lite"/>
    </source>
</evidence>
<dbReference type="InterPro" id="IPR005024">
    <property type="entry name" value="Snf7_fam"/>
</dbReference>
<dbReference type="PANTHER" id="PTHR10476">
    <property type="entry name" value="CHARGED MULTIVESICULAR BODY PROTEIN"/>
    <property type="match status" value="1"/>
</dbReference>
<dbReference type="Pfam" id="PF03357">
    <property type="entry name" value="Snf7"/>
    <property type="match status" value="1"/>
</dbReference>
<dbReference type="OMA" id="EIMRMEM"/>
<dbReference type="Gene3D" id="6.10.140.1230">
    <property type="match status" value="1"/>
</dbReference>
<organism evidence="2 3">
    <name type="scientific">Ichthyophthirius multifiliis</name>
    <name type="common">White spot disease agent</name>
    <name type="synonym">Ich</name>
    <dbReference type="NCBI Taxonomy" id="5932"/>
    <lineage>
        <taxon>Eukaryota</taxon>
        <taxon>Sar</taxon>
        <taxon>Alveolata</taxon>
        <taxon>Ciliophora</taxon>
        <taxon>Intramacronucleata</taxon>
        <taxon>Oligohymenophorea</taxon>
        <taxon>Hymenostomatida</taxon>
        <taxon>Ophryoglenina</taxon>
        <taxon>Ichthyophthirius</taxon>
    </lineage>
</organism>
<dbReference type="eggNOG" id="KOG3230">
    <property type="taxonomic scope" value="Eukaryota"/>
</dbReference>
<protein>
    <submittedName>
        <fullName evidence="2">Snf7 family protein, putative</fullName>
    </submittedName>
</protein>
<dbReference type="RefSeq" id="XP_004032535.1">
    <property type="nucleotide sequence ID" value="XM_004032487.1"/>
</dbReference>
<reference evidence="2 3" key="1">
    <citation type="submission" date="2011-07" db="EMBL/GenBank/DDBJ databases">
        <authorList>
            <person name="Coyne R."/>
            <person name="Brami D."/>
            <person name="Johnson J."/>
            <person name="Hostetler J."/>
            <person name="Hannick L."/>
            <person name="Clark T."/>
            <person name="Cassidy-Hanley D."/>
            <person name="Inman J."/>
        </authorList>
    </citation>
    <scope>NUCLEOTIDE SEQUENCE [LARGE SCALE GENOMIC DNA]</scope>
    <source>
        <strain evidence="2 3">G5</strain>
    </source>
</reference>
<dbReference type="Proteomes" id="UP000008983">
    <property type="component" value="Unassembled WGS sequence"/>
</dbReference>
<dbReference type="GeneID" id="14907073"/>
<gene>
    <name evidence="2" type="ORF">IMG5_120540</name>
</gene>
<dbReference type="EMBL" id="GL983928">
    <property type="protein sequence ID" value="EGR30948.1"/>
    <property type="molecule type" value="Genomic_DNA"/>
</dbReference>
<dbReference type="GO" id="GO:0007034">
    <property type="term" value="P:vacuolar transport"/>
    <property type="evidence" value="ECO:0007669"/>
    <property type="project" value="InterPro"/>
</dbReference>
<evidence type="ECO:0000313" key="3">
    <source>
        <dbReference type="Proteomes" id="UP000008983"/>
    </source>
</evidence>
<evidence type="ECO:0000313" key="2">
    <source>
        <dbReference type="EMBL" id="EGR30948.1"/>
    </source>
</evidence>
<name>G0QV06_ICHMU</name>
<accession>G0QV06</accession>
<dbReference type="InParanoid" id="G0QV06"/>
<keyword evidence="3" id="KW-1185">Reference proteome</keyword>